<evidence type="ECO:0000256" key="1">
    <source>
        <dbReference type="ARBA" id="ARBA00000085"/>
    </source>
</evidence>
<keyword evidence="3" id="KW-0597">Phosphoprotein</keyword>
<dbReference type="InterPro" id="IPR001789">
    <property type="entry name" value="Sig_transdc_resp-reg_receiver"/>
</dbReference>
<accession>A0A7X1NJT4</accession>
<dbReference type="InterPro" id="IPR011006">
    <property type="entry name" value="CheY-like_superfamily"/>
</dbReference>
<evidence type="ECO:0000256" key="5">
    <source>
        <dbReference type="SAM" id="Phobius"/>
    </source>
</evidence>
<dbReference type="SUPFAM" id="SSF55874">
    <property type="entry name" value="ATPase domain of HSP90 chaperone/DNA topoisomerase II/histidine kinase"/>
    <property type="match status" value="1"/>
</dbReference>
<evidence type="ECO:0000256" key="3">
    <source>
        <dbReference type="PROSITE-ProRule" id="PRU00169"/>
    </source>
</evidence>
<dbReference type="PANTHER" id="PTHR43065:SF49">
    <property type="entry name" value="HISTIDINE KINASE"/>
    <property type="match status" value="1"/>
</dbReference>
<keyword evidence="9" id="KW-1185">Reference proteome</keyword>
<evidence type="ECO:0000256" key="2">
    <source>
        <dbReference type="ARBA" id="ARBA00012438"/>
    </source>
</evidence>
<feature type="domain" description="Response regulatory" evidence="7">
    <location>
        <begin position="679"/>
        <end position="792"/>
    </location>
</feature>
<comment type="catalytic activity">
    <reaction evidence="1">
        <text>ATP + protein L-histidine = ADP + protein N-phospho-L-histidine.</text>
        <dbReference type="EC" id="2.7.13.3"/>
    </reaction>
</comment>
<proteinExistence type="predicted"/>
<keyword evidence="5" id="KW-0472">Membrane</keyword>
<evidence type="ECO:0000259" key="7">
    <source>
        <dbReference type="PROSITE" id="PS50110"/>
    </source>
</evidence>
<dbReference type="GO" id="GO:0000160">
    <property type="term" value="P:phosphorelay signal transduction system"/>
    <property type="evidence" value="ECO:0007669"/>
    <property type="project" value="InterPro"/>
</dbReference>
<dbReference type="SMART" id="SM00387">
    <property type="entry name" value="HATPase_c"/>
    <property type="match status" value="1"/>
</dbReference>
<dbReference type="SUPFAM" id="SSF52172">
    <property type="entry name" value="CheY-like"/>
    <property type="match status" value="1"/>
</dbReference>
<dbReference type="InterPro" id="IPR005467">
    <property type="entry name" value="His_kinase_dom"/>
</dbReference>
<dbReference type="SMART" id="SM00448">
    <property type="entry name" value="REC"/>
    <property type="match status" value="1"/>
</dbReference>
<dbReference type="AlphaFoldDB" id="A0A7X1NJT4"/>
<keyword evidence="5" id="KW-0812">Transmembrane</keyword>
<dbReference type="PROSITE" id="PS50109">
    <property type="entry name" value="HIS_KIN"/>
    <property type="match status" value="1"/>
</dbReference>
<evidence type="ECO:0000259" key="6">
    <source>
        <dbReference type="PROSITE" id="PS50109"/>
    </source>
</evidence>
<dbReference type="PRINTS" id="PR00344">
    <property type="entry name" value="BCTRLSENSOR"/>
</dbReference>
<dbReference type="Pfam" id="PF02518">
    <property type="entry name" value="HATPase_c"/>
    <property type="match status" value="1"/>
</dbReference>
<dbReference type="Gene3D" id="3.30.450.20">
    <property type="entry name" value="PAS domain"/>
    <property type="match status" value="2"/>
</dbReference>
<dbReference type="InterPro" id="IPR036890">
    <property type="entry name" value="HATPase_C_sf"/>
</dbReference>
<gene>
    <name evidence="8" type="ORF">GCT13_42610</name>
</gene>
<feature type="modified residue" description="4-aspartylphosphate" evidence="3">
    <location>
        <position position="729"/>
    </location>
</feature>
<dbReference type="PROSITE" id="PS50110">
    <property type="entry name" value="RESPONSE_REGULATORY"/>
    <property type="match status" value="1"/>
</dbReference>
<feature type="coiled-coil region" evidence="4">
    <location>
        <begin position="397"/>
        <end position="430"/>
    </location>
</feature>
<feature type="domain" description="Histidine kinase" evidence="6">
    <location>
        <begin position="439"/>
        <end position="657"/>
    </location>
</feature>
<dbReference type="CDD" id="cd12914">
    <property type="entry name" value="PDC1_DGC_like"/>
    <property type="match status" value="1"/>
</dbReference>
<dbReference type="Pfam" id="PF00072">
    <property type="entry name" value="Response_reg"/>
    <property type="match status" value="1"/>
</dbReference>
<dbReference type="Gene3D" id="1.10.287.130">
    <property type="match status" value="1"/>
</dbReference>
<dbReference type="CDD" id="cd17546">
    <property type="entry name" value="REC_hyHK_CKI1_RcsC-like"/>
    <property type="match status" value="1"/>
</dbReference>
<keyword evidence="4" id="KW-0175">Coiled coil</keyword>
<reference evidence="8 9" key="1">
    <citation type="submission" date="2019-10" db="EMBL/GenBank/DDBJ databases">
        <title>Paraburkholderia sp. isolated from nodules of Mimosa pudica from Brazilian Atlantic Forest soils.</title>
        <authorList>
            <person name="Paulitsch F."/>
            <person name="Hungria M."/>
            <person name="Dall'Agnol R."/>
        </authorList>
    </citation>
    <scope>NUCLEOTIDE SEQUENCE [LARGE SCALE GENOMIC DNA]</scope>
    <source>
        <strain evidence="8 9">CNPSo 3157</strain>
    </source>
</reference>
<evidence type="ECO:0000313" key="9">
    <source>
        <dbReference type="Proteomes" id="UP000484381"/>
    </source>
</evidence>
<keyword evidence="5" id="KW-1133">Transmembrane helix</keyword>
<dbReference type="GO" id="GO:0004673">
    <property type="term" value="F:protein histidine kinase activity"/>
    <property type="evidence" value="ECO:0007669"/>
    <property type="project" value="UniProtKB-EC"/>
</dbReference>
<protein>
    <recommendedName>
        <fullName evidence="2">histidine kinase</fullName>
        <ecNumber evidence="2">2.7.13.3</ecNumber>
    </recommendedName>
</protein>
<evidence type="ECO:0000313" key="8">
    <source>
        <dbReference type="EMBL" id="MPW23282.1"/>
    </source>
</evidence>
<dbReference type="Gene3D" id="3.30.565.10">
    <property type="entry name" value="Histidine kinase-like ATPase, C-terminal domain"/>
    <property type="match status" value="1"/>
</dbReference>
<dbReference type="PANTHER" id="PTHR43065">
    <property type="entry name" value="SENSOR HISTIDINE KINASE"/>
    <property type="match status" value="1"/>
</dbReference>
<sequence>MSSAHAAVPQPVGAPFPACPTCCEKLTHSPATAHCPIERNLFHRSSPGRQGQMRRIYNRNNIAADVPLMSNGTHPDPADVRVLNENARSSHFRSTRYVIRAALAAAIIFPLLYLVASSWQDWKDRLVSATDATERSTRIAQEHAIKILDIDTALIQRVLDAVGDADDASIRSREPAFHSLLQRLGGGYPQVLAISIFGRDGSLLASSRFFPSPAVTIADRPDFQDALSRPQEMRISGPMRGKVKNLRTFNVSRARTDTRGHFLGMVSIAMQPEYFEGFYRDLLGEDGLMNIGLLRADGAILAWHPPLKRPAAAVAPGTPFANAISRATPSGIVIMQSTVDGERKILAFRRVGAYDAYVSSGYPVSAVRSAWLMRTGAISAATLIPSCALWYFLLFSLRRLKREESAWQKLAEEALLRQQLESNQQEVQRREMLGSLVGVVAHDFNNLMAAISSHAQAGLASQSISRLHDALRGVESAVLAGQGLTHRLLAVAGKQPLRAQAATLVQWLRNPRLVDTALGDAITLRLQIDDNLWPVYVDLSELEVALLNLAINARDAMPSGGVVTLSASNTRARNVAALNREDADYVRITVSDTGHGMTQETARRAFDPFFTTKPVGKGSGLGLSQVRAFCERMGGFVSLETSLTTGTSVCLCLPRSNEPEESADEHKGRASIMARERLHLLLVEDDALVAEAQQAMLESMGHCVEWKPDAIQALRRLKEEHDFNAVLSDVQMPGGMSGIDLFETLKAEQPHLPIILITGFAEDVKRLEAIGVTAFLKPVRADALNNHLSRVTHG</sequence>
<dbReference type="Proteomes" id="UP000484381">
    <property type="component" value="Unassembled WGS sequence"/>
</dbReference>
<dbReference type="EMBL" id="WHNP01000100">
    <property type="protein sequence ID" value="MPW23282.1"/>
    <property type="molecule type" value="Genomic_DNA"/>
</dbReference>
<dbReference type="EC" id="2.7.13.3" evidence="2"/>
<dbReference type="Gene3D" id="3.40.50.2300">
    <property type="match status" value="1"/>
</dbReference>
<feature type="transmembrane region" description="Helical" evidence="5">
    <location>
        <begin position="97"/>
        <end position="116"/>
    </location>
</feature>
<dbReference type="InterPro" id="IPR004358">
    <property type="entry name" value="Sig_transdc_His_kin-like_C"/>
</dbReference>
<evidence type="ECO:0000256" key="4">
    <source>
        <dbReference type="SAM" id="Coils"/>
    </source>
</evidence>
<comment type="caution">
    <text evidence="8">The sequence shown here is derived from an EMBL/GenBank/DDBJ whole genome shotgun (WGS) entry which is preliminary data.</text>
</comment>
<name>A0A7X1NJT4_9BURK</name>
<dbReference type="CDD" id="cd12915">
    <property type="entry name" value="PDC2_DGC_like"/>
    <property type="match status" value="1"/>
</dbReference>
<organism evidence="8 9">
    <name type="scientific">Paraburkholderia franconis</name>
    <dbReference type="NCBI Taxonomy" id="2654983"/>
    <lineage>
        <taxon>Bacteria</taxon>
        <taxon>Pseudomonadati</taxon>
        <taxon>Pseudomonadota</taxon>
        <taxon>Betaproteobacteria</taxon>
        <taxon>Burkholderiales</taxon>
        <taxon>Burkholderiaceae</taxon>
        <taxon>Paraburkholderia</taxon>
    </lineage>
</organism>
<dbReference type="InterPro" id="IPR003594">
    <property type="entry name" value="HATPase_dom"/>
</dbReference>